<sequence length="224" mass="25325">MSAFIGPIHYWLYGKIRLVSKREEAVYNKAAEMCGATAEELRDQVWQMYGQPLPEVDLSELINHDNIHGWLQRQINVVESREAAFIKELLDTCGGTAQDIIEQAFEEQGEQAGKDAGRQAKYDLTTAPGIYKALNDYYLNGMPCDQADMVVTSEAERVIWETGAWLQEQNWKRVGADAGLMTGFYRKWLSGFVRGANAAYGFRQVQDRLAGDSVNRYEIVSRAN</sequence>
<accession>A0A4R1Q640</accession>
<dbReference type="EMBL" id="SLUI01000008">
    <property type="protein sequence ID" value="TCL36587.1"/>
    <property type="molecule type" value="Genomic_DNA"/>
</dbReference>
<organism evidence="1 2">
    <name type="scientific">Anaerospora hongkongensis</name>
    <dbReference type="NCBI Taxonomy" id="244830"/>
    <lineage>
        <taxon>Bacteria</taxon>
        <taxon>Bacillati</taxon>
        <taxon>Bacillota</taxon>
        <taxon>Negativicutes</taxon>
        <taxon>Selenomonadales</taxon>
        <taxon>Sporomusaceae</taxon>
        <taxon>Anaerospora</taxon>
    </lineage>
</organism>
<dbReference type="RefSeq" id="WP_132081470.1">
    <property type="nucleotide sequence ID" value="NZ_SLUI01000008.1"/>
</dbReference>
<dbReference type="Proteomes" id="UP000295063">
    <property type="component" value="Unassembled WGS sequence"/>
</dbReference>
<name>A0A4R1Q640_9FIRM</name>
<comment type="caution">
    <text evidence="1">The sequence shown here is derived from an EMBL/GenBank/DDBJ whole genome shotgun (WGS) entry which is preliminary data.</text>
</comment>
<protein>
    <submittedName>
        <fullName evidence="1">Uncharacterized protein</fullName>
    </submittedName>
</protein>
<dbReference type="AlphaFoldDB" id="A0A4R1Q640"/>
<reference evidence="1 2" key="1">
    <citation type="submission" date="2019-03" db="EMBL/GenBank/DDBJ databases">
        <title>Genomic Encyclopedia of Type Strains, Phase IV (KMG-IV): sequencing the most valuable type-strain genomes for metagenomic binning, comparative biology and taxonomic classification.</title>
        <authorList>
            <person name="Goeker M."/>
        </authorList>
    </citation>
    <scope>NUCLEOTIDE SEQUENCE [LARGE SCALE GENOMIC DNA]</scope>
    <source>
        <strain evidence="1 2">DSM 15969</strain>
    </source>
</reference>
<keyword evidence="2" id="KW-1185">Reference proteome</keyword>
<evidence type="ECO:0000313" key="2">
    <source>
        <dbReference type="Proteomes" id="UP000295063"/>
    </source>
</evidence>
<evidence type="ECO:0000313" key="1">
    <source>
        <dbReference type="EMBL" id="TCL36587.1"/>
    </source>
</evidence>
<proteinExistence type="predicted"/>
<dbReference type="OrthoDB" id="9777242at2"/>
<gene>
    <name evidence="1" type="ORF">EV210_108242</name>
</gene>